<dbReference type="InterPro" id="IPR009839">
    <property type="entry name" value="SseB_N"/>
</dbReference>
<dbReference type="RefSeq" id="WP_191072329.1">
    <property type="nucleotide sequence ID" value="NZ_CP060506.1"/>
</dbReference>
<comment type="caution">
    <text evidence="2">The sequence shown here is derived from an EMBL/GenBank/DDBJ whole genome shotgun (WGS) entry which is preliminary data.</text>
</comment>
<proteinExistence type="predicted"/>
<evidence type="ECO:0000313" key="2">
    <source>
        <dbReference type="EMBL" id="MBD3690219.1"/>
    </source>
</evidence>
<gene>
    <name evidence="2" type="ORF">H8R10_08280</name>
</gene>
<dbReference type="Pfam" id="PF07179">
    <property type="entry name" value="SseB"/>
    <property type="match status" value="1"/>
</dbReference>
<organism evidence="2 3">
    <name type="scientific">Nanchangia anserum</name>
    <dbReference type="NCBI Taxonomy" id="2692125"/>
    <lineage>
        <taxon>Bacteria</taxon>
        <taxon>Bacillati</taxon>
        <taxon>Actinomycetota</taxon>
        <taxon>Actinomycetes</taxon>
        <taxon>Actinomycetales</taxon>
        <taxon>Actinomycetaceae</taxon>
        <taxon>Nanchangia</taxon>
    </lineage>
</organism>
<name>A0A8I0KWQ3_9ACTO</name>
<evidence type="ECO:0000313" key="3">
    <source>
        <dbReference type="Proteomes" id="UP000627538"/>
    </source>
</evidence>
<feature type="domain" description="SseB protein N-terminal" evidence="1">
    <location>
        <begin position="29"/>
        <end position="135"/>
    </location>
</feature>
<reference evidence="2 3" key="1">
    <citation type="submission" date="2020-08" db="EMBL/GenBank/DDBJ databases">
        <title>Winkia gen. nov., sp. nov., isolated from faeces of the Anser albifrons in China.</title>
        <authorList>
            <person name="Liu Q."/>
        </authorList>
    </citation>
    <scope>NUCLEOTIDE SEQUENCE [LARGE SCALE GENOMIC DNA]</scope>
    <source>
        <strain evidence="2 3">C62</strain>
    </source>
</reference>
<dbReference type="EMBL" id="JACRUO010000003">
    <property type="protein sequence ID" value="MBD3690219.1"/>
    <property type="molecule type" value="Genomic_DNA"/>
</dbReference>
<accession>A0A8I0KWQ3</accession>
<dbReference type="Proteomes" id="UP000627538">
    <property type="component" value="Unassembled WGS sequence"/>
</dbReference>
<sequence>MISEAQREKLAQRLLKPRSRDTGAADPRLLEALARPALSERLVGVVEALADARVIVPLYPHARPDTLEQAREESAALDDAGVTTVALDATRQAMAVFSSVDALAAYDPQARPAPLSVRRACLMAVAGPARLLLDGSLAIPRPAVAALAQGDTWLPAWADTELGRLIDDALADLGISGVRLEPAELARDRIIVPIAAGTEDVRARLTEATRRLGSLERLIVATDTIEVAPVRAAGRRDGEHTRDTRA</sequence>
<protein>
    <submittedName>
        <fullName evidence="2">SseB family protein</fullName>
    </submittedName>
</protein>
<evidence type="ECO:0000259" key="1">
    <source>
        <dbReference type="Pfam" id="PF07179"/>
    </source>
</evidence>
<dbReference type="AlphaFoldDB" id="A0A8I0KWQ3"/>
<keyword evidence="3" id="KW-1185">Reference proteome</keyword>